<accession>A0A645IXC1</accession>
<comment type="caution">
    <text evidence="1">The sequence shown here is derived from an EMBL/GenBank/DDBJ whole genome shotgun (WGS) entry which is preliminary data.</text>
</comment>
<protein>
    <submittedName>
        <fullName evidence="1">Uncharacterized protein</fullName>
    </submittedName>
</protein>
<dbReference type="AlphaFoldDB" id="A0A645IXC1"/>
<evidence type="ECO:0000313" key="1">
    <source>
        <dbReference type="EMBL" id="MPN51843.1"/>
    </source>
</evidence>
<gene>
    <name evidence="1" type="ORF">SDC9_199493</name>
</gene>
<name>A0A645IXC1_9ZZZZ</name>
<dbReference type="EMBL" id="VSSQ01117363">
    <property type="protein sequence ID" value="MPN51843.1"/>
    <property type="molecule type" value="Genomic_DNA"/>
</dbReference>
<sequence length="81" mass="9031">MDAFDLEEGLVQRAMKGLDAVDNWGAGYLRGGAFHLMAREERTQKSPALTGRLSLPVFEGTPVLRVCDITGRAFYYQMYGD</sequence>
<organism evidence="1">
    <name type="scientific">bioreactor metagenome</name>
    <dbReference type="NCBI Taxonomy" id="1076179"/>
    <lineage>
        <taxon>unclassified sequences</taxon>
        <taxon>metagenomes</taxon>
        <taxon>ecological metagenomes</taxon>
    </lineage>
</organism>
<reference evidence="1" key="1">
    <citation type="submission" date="2019-08" db="EMBL/GenBank/DDBJ databases">
        <authorList>
            <person name="Kucharzyk K."/>
            <person name="Murdoch R.W."/>
            <person name="Higgins S."/>
            <person name="Loffler F."/>
        </authorList>
    </citation>
    <scope>NUCLEOTIDE SEQUENCE</scope>
</reference>
<proteinExistence type="predicted"/>